<evidence type="ECO:0000313" key="4">
    <source>
        <dbReference type="Proteomes" id="UP000254460"/>
    </source>
</evidence>
<protein>
    <submittedName>
        <fullName evidence="3">Protein of uncharacterized function (DUF1073)</fullName>
    </submittedName>
</protein>
<feature type="domain" description="Anti-CBASS protein Acb1-like N-terminal" evidence="2">
    <location>
        <begin position="87"/>
        <end position="209"/>
    </location>
</feature>
<dbReference type="Pfam" id="PF06381">
    <property type="entry name" value="Phage_portal_3"/>
    <property type="match status" value="1"/>
</dbReference>
<gene>
    <name evidence="3" type="ORF">NCTC9706_04545</name>
</gene>
<dbReference type="EMBL" id="UGGJ01000006">
    <property type="protein sequence ID" value="STO40246.1"/>
    <property type="molecule type" value="Genomic_DNA"/>
</dbReference>
<proteinExistence type="predicted"/>
<reference evidence="3 4" key="1">
    <citation type="submission" date="2018-06" db="EMBL/GenBank/DDBJ databases">
        <authorList>
            <consortium name="Pathogen Informatics"/>
            <person name="Doyle S."/>
        </authorList>
    </citation>
    <scope>NUCLEOTIDE SEQUENCE [LARGE SCALE GENOMIC DNA]</scope>
    <source>
        <strain evidence="3 4">NCTC9706</strain>
    </source>
</reference>
<feature type="region of interest" description="Disordered" evidence="1">
    <location>
        <begin position="1"/>
        <end position="30"/>
    </location>
</feature>
<organism evidence="3 4">
    <name type="scientific">Escherichia coli</name>
    <dbReference type="NCBI Taxonomy" id="562"/>
    <lineage>
        <taxon>Bacteria</taxon>
        <taxon>Pseudomonadati</taxon>
        <taxon>Pseudomonadota</taxon>
        <taxon>Gammaproteobacteria</taxon>
        <taxon>Enterobacterales</taxon>
        <taxon>Enterobacteriaceae</taxon>
        <taxon>Escherichia</taxon>
    </lineage>
</organism>
<evidence type="ECO:0000259" key="2">
    <source>
        <dbReference type="Pfam" id="PF06381"/>
    </source>
</evidence>
<sequence length="217" mass="24550">MWPFKRKEPSAPAVPDKQPEPQPPEINDEVIASVRQKPRREFVRYEPPPGVIPAPVRDAVLAMDATPYDTLNSHYPDFVYGGFPGYPYLALQAQLPEYRRMVSVLAEEMTRKWIKVKAVGEGDDSHASRIAQLTDALEHYNVQDVFRLAIEHDGFFGRGQIYIDVRSPSGISAWTDPAELGSGLFISDKKSRKGSLLGLRVIEPVWTYPGIYKRIIR</sequence>
<name>A0A377HC82_ECOLX</name>
<dbReference type="AlphaFoldDB" id="A0A377HC82"/>
<accession>A0A377HC82</accession>
<dbReference type="InterPro" id="IPR024459">
    <property type="entry name" value="Acb1-like_N"/>
</dbReference>
<evidence type="ECO:0000256" key="1">
    <source>
        <dbReference type="SAM" id="MobiDB-lite"/>
    </source>
</evidence>
<evidence type="ECO:0000313" key="3">
    <source>
        <dbReference type="EMBL" id="STO40246.1"/>
    </source>
</evidence>
<dbReference type="Proteomes" id="UP000254460">
    <property type="component" value="Unassembled WGS sequence"/>
</dbReference>